<evidence type="ECO:0000313" key="4">
    <source>
        <dbReference type="Proteomes" id="UP001189122"/>
    </source>
</evidence>
<dbReference type="PROSITE" id="PS50059">
    <property type="entry name" value="FKBP_PPIASE"/>
    <property type="match status" value="1"/>
</dbReference>
<dbReference type="Pfam" id="PF00254">
    <property type="entry name" value="FKBP_C"/>
    <property type="match status" value="1"/>
</dbReference>
<evidence type="ECO:0000313" key="3">
    <source>
        <dbReference type="EMBL" id="CAA2625728.1"/>
    </source>
</evidence>
<dbReference type="InterPro" id="IPR044183">
    <property type="entry name" value="PNSL4/FKBP13-like"/>
</dbReference>
<name>A0A7I8J498_SPIIN</name>
<dbReference type="EC" id="5.2.1.8" evidence="1"/>
<dbReference type="GO" id="GO:0009507">
    <property type="term" value="C:chloroplast"/>
    <property type="evidence" value="ECO:0007669"/>
    <property type="project" value="InterPro"/>
</dbReference>
<protein>
    <recommendedName>
        <fullName evidence="1">peptidylprolyl isomerase</fullName>
        <ecNumber evidence="1">5.2.1.8</ecNumber>
    </recommendedName>
</protein>
<comment type="catalytic activity">
    <reaction evidence="1">
        <text>[protein]-peptidylproline (omega=180) = [protein]-peptidylproline (omega=0)</text>
        <dbReference type="Rhea" id="RHEA:16237"/>
        <dbReference type="Rhea" id="RHEA-COMP:10747"/>
        <dbReference type="Rhea" id="RHEA-COMP:10748"/>
        <dbReference type="ChEBI" id="CHEBI:83833"/>
        <dbReference type="ChEBI" id="CHEBI:83834"/>
        <dbReference type="EC" id="5.2.1.8"/>
    </reaction>
</comment>
<keyword evidence="1" id="KW-0697">Rotamase</keyword>
<dbReference type="PANTHER" id="PTHR47833:SF1">
    <property type="entry name" value="PHOTOSYNTHETIC NDH SUBUNIT OF LUMENAL LOCATION 4, CHLOROPLASTIC"/>
    <property type="match status" value="1"/>
</dbReference>
<dbReference type="InterPro" id="IPR001179">
    <property type="entry name" value="PPIase_FKBP_dom"/>
</dbReference>
<accession>A0A7I8J498</accession>
<dbReference type="AlphaFoldDB" id="A0A7I8J498"/>
<reference evidence="3 4" key="1">
    <citation type="submission" date="2019-12" db="EMBL/GenBank/DDBJ databases">
        <authorList>
            <person name="Scholz U."/>
            <person name="Mascher M."/>
            <person name="Fiebig A."/>
        </authorList>
    </citation>
    <scope>NUCLEOTIDE SEQUENCE</scope>
</reference>
<dbReference type="Proteomes" id="UP001189122">
    <property type="component" value="Unassembled WGS sequence"/>
</dbReference>
<gene>
    <name evidence="3" type="ORF">SI7747_09011465</name>
</gene>
<evidence type="ECO:0000256" key="1">
    <source>
        <dbReference type="PROSITE-ProRule" id="PRU00277"/>
    </source>
</evidence>
<dbReference type="EMBL" id="CACRZD030000009">
    <property type="protein sequence ID" value="CAA6665076.1"/>
    <property type="molecule type" value="Genomic_DNA"/>
</dbReference>
<dbReference type="PANTHER" id="PTHR47833">
    <property type="entry name" value="PHOTOSYNTHETIC NDH SUBUNIT OF LUMENAL LOCATION 4, CHLOROPLASTIC"/>
    <property type="match status" value="1"/>
</dbReference>
<proteinExistence type="predicted"/>
<keyword evidence="1" id="KW-0413">Isomerase</keyword>
<dbReference type="SUPFAM" id="SSF54534">
    <property type="entry name" value="FKBP-like"/>
    <property type="match status" value="1"/>
</dbReference>
<dbReference type="GO" id="GO:0003755">
    <property type="term" value="F:peptidyl-prolyl cis-trans isomerase activity"/>
    <property type="evidence" value="ECO:0007669"/>
    <property type="project" value="UniProtKB-KW"/>
</dbReference>
<keyword evidence="4" id="KW-1185">Reference proteome</keyword>
<organism evidence="3">
    <name type="scientific">Spirodela intermedia</name>
    <name type="common">Intermediate duckweed</name>
    <dbReference type="NCBI Taxonomy" id="51605"/>
    <lineage>
        <taxon>Eukaryota</taxon>
        <taxon>Viridiplantae</taxon>
        <taxon>Streptophyta</taxon>
        <taxon>Embryophyta</taxon>
        <taxon>Tracheophyta</taxon>
        <taxon>Spermatophyta</taxon>
        <taxon>Magnoliopsida</taxon>
        <taxon>Liliopsida</taxon>
        <taxon>Araceae</taxon>
        <taxon>Lemnoideae</taxon>
        <taxon>Spirodela</taxon>
    </lineage>
</organism>
<dbReference type="EMBL" id="LR743596">
    <property type="protein sequence ID" value="CAA2625728.1"/>
    <property type="molecule type" value="Genomic_DNA"/>
</dbReference>
<feature type="domain" description="PPIase FKBP-type" evidence="2">
    <location>
        <begin position="134"/>
        <end position="254"/>
    </location>
</feature>
<dbReference type="Gene3D" id="3.10.50.40">
    <property type="match status" value="1"/>
</dbReference>
<dbReference type="InterPro" id="IPR046357">
    <property type="entry name" value="PPIase_dom_sf"/>
</dbReference>
<sequence>MAASALPPAAALNPRFLPLQSRRLSIAVGYGGRPHSPSLPSSCGVCTCSGRNGEEGGEGSRSRSMEMDIRTRRGVIGAGLGLLLTSPLAAPEAGATRIQYYATVGERLCDLNFVKSGLGYCDVEVGSGVKPPPGELINIHYTARFEDGTVFDSSYKRARPLTLRIGVGKIPSIGLFSIHIKDSISFNYLAGPTRTRPGILGGGGVPPMLVGGKRKLRIPPALAYGPEPAGCFSGDCNIPGNATLLYDILFVGVYK</sequence>
<evidence type="ECO:0000259" key="2">
    <source>
        <dbReference type="PROSITE" id="PS50059"/>
    </source>
</evidence>